<gene>
    <name evidence="1" type="ORF">RRG08_062760</name>
</gene>
<reference evidence="1" key="1">
    <citation type="journal article" date="2023" name="G3 (Bethesda)">
        <title>A reference genome for the long-term kleptoplast-retaining sea slug Elysia crispata morphotype clarki.</title>
        <authorList>
            <person name="Eastman K.E."/>
            <person name="Pendleton A.L."/>
            <person name="Shaikh M.A."/>
            <person name="Suttiyut T."/>
            <person name="Ogas R."/>
            <person name="Tomko P."/>
            <person name="Gavelis G."/>
            <person name="Widhalm J.R."/>
            <person name="Wisecaver J.H."/>
        </authorList>
    </citation>
    <scope>NUCLEOTIDE SEQUENCE</scope>
    <source>
        <strain evidence="1">ECLA1</strain>
    </source>
</reference>
<proteinExistence type="predicted"/>
<organism evidence="1 2">
    <name type="scientific">Elysia crispata</name>
    <name type="common">lettuce slug</name>
    <dbReference type="NCBI Taxonomy" id="231223"/>
    <lineage>
        <taxon>Eukaryota</taxon>
        <taxon>Metazoa</taxon>
        <taxon>Spiralia</taxon>
        <taxon>Lophotrochozoa</taxon>
        <taxon>Mollusca</taxon>
        <taxon>Gastropoda</taxon>
        <taxon>Heterobranchia</taxon>
        <taxon>Euthyneura</taxon>
        <taxon>Panpulmonata</taxon>
        <taxon>Sacoglossa</taxon>
        <taxon>Placobranchoidea</taxon>
        <taxon>Plakobranchidae</taxon>
        <taxon>Elysia</taxon>
    </lineage>
</organism>
<dbReference type="Proteomes" id="UP001283361">
    <property type="component" value="Unassembled WGS sequence"/>
</dbReference>
<evidence type="ECO:0000313" key="2">
    <source>
        <dbReference type="Proteomes" id="UP001283361"/>
    </source>
</evidence>
<evidence type="ECO:0000313" key="1">
    <source>
        <dbReference type="EMBL" id="KAK3798161.1"/>
    </source>
</evidence>
<sequence>MWRGVSILAETVENEAFGRANKAFSTMKEKGTLCEEGDKFLIACALESRKRQQFSFGAGVFANTHGASLRPSTGAD</sequence>
<comment type="caution">
    <text evidence="1">The sequence shown here is derived from an EMBL/GenBank/DDBJ whole genome shotgun (WGS) entry which is preliminary data.</text>
</comment>
<accession>A0AAE1B3B8</accession>
<dbReference type="AlphaFoldDB" id="A0AAE1B3B8"/>
<name>A0AAE1B3B8_9GAST</name>
<keyword evidence="2" id="KW-1185">Reference proteome</keyword>
<dbReference type="EMBL" id="JAWDGP010000711">
    <property type="protein sequence ID" value="KAK3798161.1"/>
    <property type="molecule type" value="Genomic_DNA"/>
</dbReference>
<protein>
    <submittedName>
        <fullName evidence="1">Uncharacterized protein</fullName>
    </submittedName>
</protein>